<dbReference type="OrthoDB" id="9808017at2"/>
<organism evidence="2 3">
    <name type="scientific">Shouchella lehensis G1</name>
    <dbReference type="NCBI Taxonomy" id="1246626"/>
    <lineage>
        <taxon>Bacteria</taxon>
        <taxon>Bacillati</taxon>
        <taxon>Bacillota</taxon>
        <taxon>Bacilli</taxon>
        <taxon>Bacillales</taxon>
        <taxon>Bacillaceae</taxon>
        <taxon>Shouchella</taxon>
    </lineage>
</organism>
<dbReference type="InterPro" id="IPR052509">
    <property type="entry name" value="Metal_resp_DNA-bind_regulator"/>
</dbReference>
<dbReference type="Gene3D" id="1.10.10.10">
    <property type="entry name" value="Winged helix-like DNA-binding domain superfamily/Winged helix DNA-binding domain"/>
    <property type="match status" value="1"/>
</dbReference>
<dbReference type="KEGG" id="ble:BleG1_0984"/>
<name>A0A060LU10_9BACI</name>
<dbReference type="InterPro" id="IPR005149">
    <property type="entry name" value="Tscrpt_reg_PadR_N"/>
</dbReference>
<evidence type="ECO:0000313" key="2">
    <source>
        <dbReference type="EMBL" id="AIC93587.1"/>
    </source>
</evidence>
<dbReference type="InterPro" id="IPR036390">
    <property type="entry name" value="WH_DNA-bd_sf"/>
</dbReference>
<dbReference type="SUPFAM" id="SSF46785">
    <property type="entry name" value="Winged helix' DNA-binding domain"/>
    <property type="match status" value="1"/>
</dbReference>
<evidence type="ECO:0000313" key="3">
    <source>
        <dbReference type="Proteomes" id="UP000027142"/>
    </source>
</evidence>
<dbReference type="Pfam" id="PF03551">
    <property type="entry name" value="PadR"/>
    <property type="match status" value="1"/>
</dbReference>
<dbReference type="InterPro" id="IPR036388">
    <property type="entry name" value="WH-like_DNA-bd_sf"/>
</dbReference>
<dbReference type="PATRIC" id="fig|1246626.3.peg.988"/>
<evidence type="ECO:0000259" key="1">
    <source>
        <dbReference type="Pfam" id="PF03551"/>
    </source>
</evidence>
<dbReference type="RefSeq" id="WP_038477833.1">
    <property type="nucleotide sequence ID" value="NZ_CP003923.1"/>
</dbReference>
<reference evidence="2 3" key="1">
    <citation type="journal article" date="2014" name="Gene">
        <title>A comparative genomic analysis of the alkalitolerant soil bacterium Bacillus lehensis G1.</title>
        <authorList>
            <person name="Noor Y.M."/>
            <person name="Samsulrizal N.H."/>
            <person name="Jema'on N.A."/>
            <person name="Low K.O."/>
            <person name="Ramli A.N."/>
            <person name="Alias N.I."/>
            <person name="Damis S.I."/>
            <person name="Fuzi S.F."/>
            <person name="Isa M.N."/>
            <person name="Murad A.M."/>
            <person name="Raih M.F."/>
            <person name="Bakar F.D."/>
            <person name="Najimudin N."/>
            <person name="Mahadi N.M."/>
            <person name="Illias R.M."/>
        </authorList>
    </citation>
    <scope>NUCLEOTIDE SEQUENCE [LARGE SCALE GENOMIC DNA]</scope>
    <source>
        <strain evidence="2 3">G1</strain>
    </source>
</reference>
<gene>
    <name evidence="2" type="ORF">BleG1_0984</name>
</gene>
<proteinExistence type="predicted"/>
<dbReference type="EMBL" id="CP003923">
    <property type="protein sequence ID" value="AIC93587.1"/>
    <property type="molecule type" value="Genomic_DNA"/>
</dbReference>
<keyword evidence="3" id="KW-1185">Reference proteome</keyword>
<dbReference type="PANTHER" id="PTHR33169">
    <property type="entry name" value="PADR-FAMILY TRANSCRIPTIONAL REGULATOR"/>
    <property type="match status" value="1"/>
</dbReference>
<dbReference type="HOGENOM" id="CLU_063440_3_3_9"/>
<dbReference type="Proteomes" id="UP000027142">
    <property type="component" value="Chromosome"/>
</dbReference>
<accession>A0A060LU10</accession>
<sequence length="108" mass="12812">MDKEMMKGSIDFLLLSLIEAKDLYGYEMTKKLKTLSDETYNMSEGTLYPALKRMEKKEWISSYWNDSAGSRRKYYTITEDGRKELQRKQKDWATLSQLIKRTGASYER</sequence>
<protein>
    <submittedName>
        <fullName evidence="2">HTH-type PadR family transcriptional regulator</fullName>
    </submittedName>
</protein>
<dbReference type="STRING" id="1246626.BleG1_0984"/>
<dbReference type="PANTHER" id="PTHR33169:SF25">
    <property type="entry name" value="DNA-BINDING PROTEIN YIZB-RELATED"/>
    <property type="match status" value="1"/>
</dbReference>
<dbReference type="AlphaFoldDB" id="A0A060LU10"/>
<dbReference type="eggNOG" id="COG1695">
    <property type="taxonomic scope" value="Bacteria"/>
</dbReference>
<feature type="domain" description="Transcription regulator PadR N-terminal" evidence="1">
    <location>
        <begin position="14"/>
        <end position="87"/>
    </location>
</feature>